<proteinExistence type="predicted"/>
<dbReference type="AlphaFoldDB" id="A0A7I4XXX5"/>
<keyword evidence="1" id="KW-1185">Reference proteome</keyword>
<dbReference type="Proteomes" id="UP000025227">
    <property type="component" value="Unplaced"/>
</dbReference>
<name>A0A7I4XXX5_HAECO</name>
<sequence length="388" mass="44806">MLPNKHENSVKCSCPVCGREIHKHSFYRHLKLCHKYSAEQCLQLKNERLKTATSPQCPLCYERVVDQEALAIHCSNSHSEDGACGKPQNYSVFLKEFPNEQTFKVWLLEECKKTCTGLWQRSKDDTKSGRKIRLRCNRAGQNRNTAKVRIRTSRKENPYCSCFLNVEYRKDGKVTAKGCFGHVGHELDPALLHLTADQQEYLKTLLEDYPVSHIIRRVREENRERKSRLSFVSRSDLFNLKKRHKITPRYRSIDRSSMKMSPTSMADDIYEDHREQGQRKLNEIMNICATLETEAKYLADSGSLDSLKKLDSILEHLKLATANIPSTNSVLYRPESVKNGVEAHVQYVESSPKQRQVNPKTRTVRNLLQRNRLMTDSSPARVPGPSWN</sequence>
<dbReference type="InterPro" id="IPR052797">
    <property type="entry name" value="RegFact_GeneExpr_CellDeath"/>
</dbReference>
<evidence type="ECO:0000313" key="2">
    <source>
        <dbReference type="WBParaSite" id="HCON_00027990-00001"/>
    </source>
</evidence>
<dbReference type="WBParaSite" id="HCON_00027990-00001">
    <property type="protein sequence ID" value="HCON_00027990-00001"/>
    <property type="gene ID" value="HCON_00027990"/>
</dbReference>
<dbReference type="OrthoDB" id="5865682at2759"/>
<organism evidence="1 2">
    <name type="scientific">Haemonchus contortus</name>
    <name type="common">Barber pole worm</name>
    <dbReference type="NCBI Taxonomy" id="6289"/>
    <lineage>
        <taxon>Eukaryota</taxon>
        <taxon>Metazoa</taxon>
        <taxon>Ecdysozoa</taxon>
        <taxon>Nematoda</taxon>
        <taxon>Chromadorea</taxon>
        <taxon>Rhabditida</taxon>
        <taxon>Rhabditina</taxon>
        <taxon>Rhabditomorpha</taxon>
        <taxon>Strongyloidea</taxon>
        <taxon>Trichostrongylidae</taxon>
        <taxon>Haemonchus</taxon>
    </lineage>
</organism>
<accession>A0A7I4XXX5</accession>
<evidence type="ECO:0000313" key="1">
    <source>
        <dbReference type="Proteomes" id="UP000025227"/>
    </source>
</evidence>
<dbReference type="PANTHER" id="PTHR33936">
    <property type="entry name" value="PROTEIN CBG17840"/>
    <property type="match status" value="1"/>
</dbReference>
<reference evidence="2" key="1">
    <citation type="submission" date="2020-12" db="UniProtKB">
        <authorList>
            <consortium name="WormBaseParasite"/>
        </authorList>
    </citation>
    <scope>IDENTIFICATION</scope>
    <source>
        <strain evidence="2">MHco3</strain>
    </source>
</reference>
<protein>
    <submittedName>
        <fullName evidence="2">C2H2-type domain-containing protein</fullName>
    </submittedName>
</protein>
<dbReference type="OMA" id="HKITPRY"/>
<dbReference type="PANTHER" id="PTHR33936:SF24">
    <property type="entry name" value="C2H2-TYPE DOMAIN-CONTAINING PROTEIN"/>
    <property type="match status" value="1"/>
</dbReference>